<organism evidence="4 5">
    <name type="scientific">Shiella aurantiaca</name>
    <dbReference type="NCBI Taxonomy" id="3058365"/>
    <lineage>
        <taxon>Bacteria</taxon>
        <taxon>Pseudomonadati</taxon>
        <taxon>Bacteroidota</taxon>
        <taxon>Cytophagia</taxon>
        <taxon>Cytophagales</taxon>
        <taxon>Shiellaceae</taxon>
        <taxon>Shiella</taxon>
    </lineage>
</organism>
<comment type="caution">
    <text evidence="4">The sequence shown here is derived from an EMBL/GenBank/DDBJ whole genome shotgun (WGS) entry which is preliminary data.</text>
</comment>
<evidence type="ECO:0000256" key="1">
    <source>
        <dbReference type="ARBA" id="ARBA00022729"/>
    </source>
</evidence>
<keyword evidence="5" id="KW-1185">Reference proteome</keyword>
<dbReference type="InterPro" id="IPR011250">
    <property type="entry name" value="OMP/PagP_B-barrel"/>
</dbReference>
<protein>
    <submittedName>
        <fullName evidence="4">Outer membrane beta-barrel protein</fullName>
    </submittedName>
</protein>
<proteinExistence type="predicted"/>
<feature type="chain" id="PRO_5046548897" evidence="2">
    <location>
        <begin position="21"/>
        <end position="213"/>
    </location>
</feature>
<dbReference type="Pfam" id="PF13505">
    <property type="entry name" value="OMP_b-brl"/>
    <property type="match status" value="1"/>
</dbReference>
<dbReference type="EMBL" id="JAUHJS010000001">
    <property type="protein sequence ID" value="MDN4164070.1"/>
    <property type="molecule type" value="Genomic_DNA"/>
</dbReference>
<dbReference type="RefSeq" id="WP_320002597.1">
    <property type="nucleotide sequence ID" value="NZ_JAUHJS010000001.1"/>
</dbReference>
<evidence type="ECO:0000313" key="5">
    <source>
        <dbReference type="Proteomes" id="UP001168552"/>
    </source>
</evidence>
<name>A0ABT8F0U8_9BACT</name>
<accession>A0ABT8F0U8</accession>
<dbReference type="Proteomes" id="UP001168552">
    <property type="component" value="Unassembled WGS sequence"/>
</dbReference>
<dbReference type="Gene3D" id="2.40.160.20">
    <property type="match status" value="1"/>
</dbReference>
<evidence type="ECO:0000313" key="4">
    <source>
        <dbReference type="EMBL" id="MDN4164070.1"/>
    </source>
</evidence>
<evidence type="ECO:0000256" key="2">
    <source>
        <dbReference type="SAM" id="SignalP"/>
    </source>
</evidence>
<dbReference type="InterPro" id="IPR027385">
    <property type="entry name" value="Beta-barrel_OMP"/>
</dbReference>
<feature type="domain" description="Outer membrane protein beta-barrel" evidence="3">
    <location>
        <begin position="7"/>
        <end position="199"/>
    </location>
</feature>
<evidence type="ECO:0000259" key="3">
    <source>
        <dbReference type="Pfam" id="PF13505"/>
    </source>
</evidence>
<gene>
    <name evidence="4" type="ORF">QWY31_01085</name>
</gene>
<keyword evidence="1 2" id="KW-0732">Signal</keyword>
<sequence>MKKVILGIALAMGVSLSTFAQIGAGKMFAGGGLGISTSSDKNITDGTTTEGPKNFDLAINPSFGYFVSDNLAIGLGISFTSSSSKFDAGAGEIKNSNNLFGLRPMVRYYKGFSETFFAYVEGSVGFSTGKGKTTGGGTTTENSNISNFGINVAPGFAFFPTEKYAFELQFNLLGFNRFVDKDPTDTANRDIDSGFNVGFNSFAPVSLGFNYFF</sequence>
<reference evidence="4" key="1">
    <citation type="submission" date="2023-06" db="EMBL/GenBank/DDBJ databases">
        <title>Cytophagales bacterium Strain LB-30, isolated from soil.</title>
        <authorList>
            <person name="Liu B."/>
        </authorList>
    </citation>
    <scope>NUCLEOTIDE SEQUENCE</scope>
    <source>
        <strain evidence="4">LB-30</strain>
    </source>
</reference>
<dbReference type="SUPFAM" id="SSF56925">
    <property type="entry name" value="OMPA-like"/>
    <property type="match status" value="1"/>
</dbReference>
<feature type="signal peptide" evidence="2">
    <location>
        <begin position="1"/>
        <end position="20"/>
    </location>
</feature>